<protein>
    <submittedName>
        <fullName evidence="2">Uncharacterized protein</fullName>
    </submittedName>
</protein>
<keyword evidence="3" id="KW-1185">Reference proteome</keyword>
<accession>A0A5M3W4Z7</accession>
<dbReference type="EMBL" id="BLAD01000052">
    <property type="protein sequence ID" value="GES01618.1"/>
    <property type="molecule type" value="Genomic_DNA"/>
</dbReference>
<name>A0A5M3W4Z7_9ACTN</name>
<proteinExistence type="predicted"/>
<sequence>MAVSARPTPLIQANATTTLRTWPGLKTTWANSTCIGPHTARVSVAVRAPGSSPAGSQRIRLSATAR</sequence>
<feature type="region of interest" description="Disordered" evidence="1">
    <location>
        <begin position="47"/>
        <end position="66"/>
    </location>
</feature>
<evidence type="ECO:0000313" key="2">
    <source>
        <dbReference type="EMBL" id="GES01618.1"/>
    </source>
</evidence>
<dbReference type="Proteomes" id="UP000334990">
    <property type="component" value="Unassembled WGS sequence"/>
</dbReference>
<organism evidence="2 3">
    <name type="scientific">Acrocarpospora corrugata</name>
    <dbReference type="NCBI Taxonomy" id="35763"/>
    <lineage>
        <taxon>Bacteria</taxon>
        <taxon>Bacillati</taxon>
        <taxon>Actinomycetota</taxon>
        <taxon>Actinomycetes</taxon>
        <taxon>Streptosporangiales</taxon>
        <taxon>Streptosporangiaceae</taxon>
        <taxon>Acrocarpospora</taxon>
    </lineage>
</organism>
<dbReference type="AlphaFoldDB" id="A0A5M3W4Z7"/>
<comment type="caution">
    <text evidence="2">The sequence shown here is derived from an EMBL/GenBank/DDBJ whole genome shotgun (WGS) entry which is preliminary data.</text>
</comment>
<reference evidence="2 3" key="1">
    <citation type="submission" date="2019-10" db="EMBL/GenBank/DDBJ databases">
        <title>Whole genome shotgun sequence of Acrocarpospora corrugata NBRC 13972.</title>
        <authorList>
            <person name="Ichikawa N."/>
            <person name="Kimura A."/>
            <person name="Kitahashi Y."/>
            <person name="Komaki H."/>
            <person name="Oguchi A."/>
        </authorList>
    </citation>
    <scope>NUCLEOTIDE SEQUENCE [LARGE SCALE GENOMIC DNA]</scope>
    <source>
        <strain evidence="2 3">NBRC 13972</strain>
    </source>
</reference>
<evidence type="ECO:0000256" key="1">
    <source>
        <dbReference type="SAM" id="MobiDB-lite"/>
    </source>
</evidence>
<gene>
    <name evidence="2" type="ORF">Acor_36820</name>
</gene>
<evidence type="ECO:0000313" key="3">
    <source>
        <dbReference type="Proteomes" id="UP000334990"/>
    </source>
</evidence>